<feature type="domain" description="F-box" evidence="1">
    <location>
        <begin position="5"/>
        <end position="58"/>
    </location>
</feature>
<evidence type="ECO:0000313" key="3">
    <source>
        <dbReference type="Proteomes" id="UP000292702"/>
    </source>
</evidence>
<organism evidence="2 3">
    <name type="scientific">Steccherinum ochraceum</name>
    <dbReference type="NCBI Taxonomy" id="92696"/>
    <lineage>
        <taxon>Eukaryota</taxon>
        <taxon>Fungi</taxon>
        <taxon>Dikarya</taxon>
        <taxon>Basidiomycota</taxon>
        <taxon>Agaricomycotina</taxon>
        <taxon>Agaricomycetes</taxon>
        <taxon>Polyporales</taxon>
        <taxon>Steccherinaceae</taxon>
        <taxon>Steccherinum</taxon>
    </lineage>
</organism>
<evidence type="ECO:0000313" key="2">
    <source>
        <dbReference type="EMBL" id="TCD65754.1"/>
    </source>
</evidence>
<dbReference type="InterPro" id="IPR001810">
    <property type="entry name" value="F-box_dom"/>
</dbReference>
<sequence length="517" mass="57342">MIPVACLPPEILGQVFVWLAASKTSRTGNKYAWLRTTRVCRHWREVALATSALWRTIVVGRSKDGDVASDSEDEEDSDYSESNKKVDDYLNLSRLQAFIMRSREASLDVVATCTGAKSLPALALIFPELRRANSFEFSFAGHTVHQLDPVMKLLPASSPTLRRLTILDDSYESPTNQGLSLSPFLAMCTPSSRLQKLSVTCCRVDWSGKFPKSLTELHISYKDCRLESPLKMVVAVVSALPALRSLELLDVFEPLPMAPSFPSHTVTVPLPHLERLALAGHSLSCVHFLNHLIFPESTSVSLSFLSGHPTDDAVLSSLLASMQHKVFAPHAGNRPSRAQKIVVVPACLDIFTDAVSDSAQPRLQIRSKILLDWGTVCAQLPLRSVTALSIGHYMGRWGCSWKDFLDTIPAVETLAMHAEYSRVGTLLNFLAQPPKPLPAQKKPDQYPLPKLKLIEIQEFRKAQFGEDILTPLAVLLEMRKRAGVPIHQLVMEDCGEISQKELNTLQKYAQVLLTNKC</sequence>
<dbReference type="InterPro" id="IPR036047">
    <property type="entry name" value="F-box-like_dom_sf"/>
</dbReference>
<dbReference type="InterPro" id="IPR032675">
    <property type="entry name" value="LRR_dom_sf"/>
</dbReference>
<accession>A0A4R0RT95</accession>
<dbReference type="Pfam" id="PF12937">
    <property type="entry name" value="F-box-like"/>
    <property type="match status" value="1"/>
</dbReference>
<protein>
    <recommendedName>
        <fullName evidence="1">F-box domain-containing protein</fullName>
    </recommendedName>
</protein>
<evidence type="ECO:0000259" key="1">
    <source>
        <dbReference type="Pfam" id="PF12937"/>
    </source>
</evidence>
<dbReference type="SUPFAM" id="SSF52047">
    <property type="entry name" value="RNI-like"/>
    <property type="match status" value="1"/>
</dbReference>
<dbReference type="AlphaFoldDB" id="A0A4R0RT95"/>
<name>A0A4R0RT95_9APHY</name>
<dbReference type="Gene3D" id="3.80.10.10">
    <property type="entry name" value="Ribonuclease Inhibitor"/>
    <property type="match status" value="1"/>
</dbReference>
<reference evidence="2 3" key="1">
    <citation type="submission" date="2018-11" db="EMBL/GenBank/DDBJ databases">
        <title>Genome assembly of Steccherinum ochraceum LE-BIN_3174, the white-rot fungus of the Steccherinaceae family (The Residual Polyporoid clade, Polyporales, Basidiomycota).</title>
        <authorList>
            <person name="Fedorova T.V."/>
            <person name="Glazunova O.A."/>
            <person name="Landesman E.O."/>
            <person name="Moiseenko K.V."/>
            <person name="Psurtseva N.V."/>
            <person name="Savinova O.S."/>
            <person name="Shakhova N.V."/>
            <person name="Tyazhelova T.V."/>
            <person name="Vasina D.V."/>
        </authorList>
    </citation>
    <scope>NUCLEOTIDE SEQUENCE [LARGE SCALE GENOMIC DNA]</scope>
    <source>
        <strain evidence="2 3">LE-BIN_3174</strain>
    </source>
</reference>
<dbReference type="Proteomes" id="UP000292702">
    <property type="component" value="Unassembled WGS sequence"/>
</dbReference>
<gene>
    <name evidence="2" type="ORF">EIP91_002238</name>
</gene>
<keyword evidence="3" id="KW-1185">Reference proteome</keyword>
<dbReference type="OrthoDB" id="2758786at2759"/>
<proteinExistence type="predicted"/>
<comment type="caution">
    <text evidence="2">The sequence shown here is derived from an EMBL/GenBank/DDBJ whole genome shotgun (WGS) entry which is preliminary data.</text>
</comment>
<dbReference type="SUPFAM" id="SSF81383">
    <property type="entry name" value="F-box domain"/>
    <property type="match status" value="1"/>
</dbReference>
<dbReference type="EMBL" id="RWJN01000165">
    <property type="protein sequence ID" value="TCD65754.1"/>
    <property type="molecule type" value="Genomic_DNA"/>
</dbReference>